<dbReference type="AlphaFoldDB" id="A0A4Q5IWJ4"/>
<dbReference type="Proteomes" id="UP000291189">
    <property type="component" value="Unassembled WGS sequence"/>
</dbReference>
<dbReference type="Gene3D" id="3.30.450.40">
    <property type="match status" value="1"/>
</dbReference>
<dbReference type="Pfam" id="PF01590">
    <property type="entry name" value="GAF"/>
    <property type="match status" value="1"/>
</dbReference>
<gene>
    <name evidence="2" type="ORF">ETU37_21000</name>
</gene>
<dbReference type="EMBL" id="SDPU01000035">
    <property type="protein sequence ID" value="RYU09528.1"/>
    <property type="molecule type" value="Genomic_DNA"/>
</dbReference>
<dbReference type="SUPFAM" id="SSF55781">
    <property type="entry name" value="GAF domain-like"/>
    <property type="match status" value="1"/>
</dbReference>
<proteinExistence type="predicted"/>
<reference evidence="2 3" key="1">
    <citation type="submission" date="2019-01" db="EMBL/GenBank/DDBJ databases">
        <title>Nocardioides guangzhouensis sp. nov., an actinobacterium isolated from soil.</title>
        <authorList>
            <person name="Fu Y."/>
            <person name="Cai Y."/>
            <person name="Lin Z."/>
            <person name="Chen P."/>
        </authorList>
    </citation>
    <scope>NUCLEOTIDE SEQUENCE [LARGE SCALE GENOMIC DNA]</scope>
    <source>
        <strain evidence="2 3">NBRC 105384</strain>
    </source>
</reference>
<sequence length="230" mass="24518">MKPVPETVEALRALHLGDGERGDLADLERLSCRVEALVPTCTGMSIAQSPTGITLTFVTPGTPLQRTDPLDFLIRSRDGEGATRLRAVPDDPTDEEAWRLHATADASAGVRSTLSLPLVEEGEVLGSVTLYGEHPDTFAGREEELAAVVGAWAPGATSNDDLWFSSRLRAAAAPTIVAEQETIDVAVGVAAARLNLRLTEARRRLREASSRAGISEPTLARMLLNGQRGS</sequence>
<protein>
    <submittedName>
        <fullName evidence="2">ANTAR domain-containing protein</fullName>
    </submittedName>
</protein>
<keyword evidence="3" id="KW-1185">Reference proteome</keyword>
<evidence type="ECO:0000313" key="3">
    <source>
        <dbReference type="Proteomes" id="UP000291189"/>
    </source>
</evidence>
<dbReference type="RefSeq" id="WP_129989293.1">
    <property type="nucleotide sequence ID" value="NZ_SDPU01000035.1"/>
</dbReference>
<dbReference type="OrthoDB" id="4824831at2"/>
<comment type="caution">
    <text evidence="2">The sequence shown here is derived from an EMBL/GenBank/DDBJ whole genome shotgun (WGS) entry which is preliminary data.</text>
</comment>
<feature type="domain" description="GAF" evidence="1">
    <location>
        <begin position="86"/>
        <end position="151"/>
    </location>
</feature>
<dbReference type="InterPro" id="IPR003018">
    <property type="entry name" value="GAF"/>
</dbReference>
<evidence type="ECO:0000259" key="1">
    <source>
        <dbReference type="Pfam" id="PF01590"/>
    </source>
</evidence>
<evidence type="ECO:0000313" key="2">
    <source>
        <dbReference type="EMBL" id="RYU09528.1"/>
    </source>
</evidence>
<accession>A0A4Q5IWJ4</accession>
<organism evidence="2 3">
    <name type="scientific">Nocardioides iriomotensis</name>
    <dbReference type="NCBI Taxonomy" id="715784"/>
    <lineage>
        <taxon>Bacteria</taxon>
        <taxon>Bacillati</taxon>
        <taxon>Actinomycetota</taxon>
        <taxon>Actinomycetes</taxon>
        <taxon>Propionibacteriales</taxon>
        <taxon>Nocardioidaceae</taxon>
        <taxon>Nocardioides</taxon>
    </lineage>
</organism>
<dbReference type="InterPro" id="IPR029016">
    <property type="entry name" value="GAF-like_dom_sf"/>
</dbReference>
<name>A0A4Q5IWJ4_9ACTN</name>